<keyword evidence="1" id="KW-0812">Transmembrane</keyword>
<protein>
    <submittedName>
        <fullName evidence="2">Uncharacterized protein</fullName>
    </submittedName>
</protein>
<feature type="transmembrane region" description="Helical" evidence="1">
    <location>
        <begin position="207"/>
        <end position="231"/>
    </location>
</feature>
<feature type="transmembrane region" description="Helical" evidence="1">
    <location>
        <begin position="164"/>
        <end position="186"/>
    </location>
</feature>
<organism evidence="2 3">
    <name type="scientific">Mycena sanguinolenta</name>
    <dbReference type="NCBI Taxonomy" id="230812"/>
    <lineage>
        <taxon>Eukaryota</taxon>
        <taxon>Fungi</taxon>
        <taxon>Dikarya</taxon>
        <taxon>Basidiomycota</taxon>
        <taxon>Agaricomycotina</taxon>
        <taxon>Agaricomycetes</taxon>
        <taxon>Agaricomycetidae</taxon>
        <taxon>Agaricales</taxon>
        <taxon>Marasmiineae</taxon>
        <taxon>Mycenaceae</taxon>
        <taxon>Mycena</taxon>
    </lineage>
</organism>
<reference evidence="2" key="1">
    <citation type="submission" date="2020-05" db="EMBL/GenBank/DDBJ databases">
        <title>Mycena genomes resolve the evolution of fungal bioluminescence.</title>
        <authorList>
            <person name="Tsai I.J."/>
        </authorList>
    </citation>
    <scope>NUCLEOTIDE SEQUENCE</scope>
    <source>
        <strain evidence="2">160909Yilan</strain>
    </source>
</reference>
<dbReference type="AlphaFoldDB" id="A0A8H7CKC9"/>
<feature type="transmembrane region" description="Helical" evidence="1">
    <location>
        <begin position="20"/>
        <end position="41"/>
    </location>
</feature>
<feature type="transmembrane region" description="Helical" evidence="1">
    <location>
        <begin position="132"/>
        <end position="158"/>
    </location>
</feature>
<dbReference type="EMBL" id="JACAZH010000029">
    <property type="protein sequence ID" value="KAF7340765.1"/>
    <property type="molecule type" value="Genomic_DNA"/>
</dbReference>
<keyword evidence="3" id="KW-1185">Reference proteome</keyword>
<dbReference type="Proteomes" id="UP000623467">
    <property type="component" value="Unassembled WGS sequence"/>
</dbReference>
<name>A0A8H7CKC9_9AGAR</name>
<dbReference type="OrthoDB" id="3019750at2759"/>
<evidence type="ECO:0000256" key="1">
    <source>
        <dbReference type="SAM" id="Phobius"/>
    </source>
</evidence>
<evidence type="ECO:0000313" key="3">
    <source>
        <dbReference type="Proteomes" id="UP000623467"/>
    </source>
</evidence>
<proteinExistence type="predicted"/>
<gene>
    <name evidence="2" type="ORF">MSAN_02105100</name>
</gene>
<feature type="transmembrane region" description="Helical" evidence="1">
    <location>
        <begin position="93"/>
        <end position="120"/>
    </location>
</feature>
<comment type="caution">
    <text evidence="2">The sequence shown here is derived from an EMBL/GenBank/DDBJ whole genome shotgun (WGS) entry which is preliminary data.</text>
</comment>
<keyword evidence="1" id="KW-0472">Membrane</keyword>
<keyword evidence="1" id="KW-1133">Transmembrane helix</keyword>
<feature type="transmembrane region" description="Helical" evidence="1">
    <location>
        <begin position="53"/>
        <end position="73"/>
    </location>
</feature>
<evidence type="ECO:0000313" key="2">
    <source>
        <dbReference type="EMBL" id="KAF7340765.1"/>
    </source>
</evidence>
<feature type="transmembrane region" description="Helical" evidence="1">
    <location>
        <begin position="243"/>
        <end position="261"/>
    </location>
</feature>
<sequence>MDPSPIGPSWSALMEVFSEIGVSLVLYGIYLCLFALSIYILARRRGTHGTKLLMAWSCVIAAIATVRIAVYISKAIESARIVEELVSMQVSNPTLFITLGTAQLVLTAVNNLAADSLYLYRCYVIWGHRWKILILPALFMFATIAVGVAALCAKTSLIGTKPQFMYGLVVVTNLVLTSLTAGRLLWIRRTTSSVDVTNKFRSRCNRAIGLVLESGAIYCAAVTLLLVTASFKDPEVYAIEVGFGSQLMNIIPTFTLVYVGLDDTKLQKTEKDGEGV</sequence>
<accession>A0A8H7CKC9</accession>